<dbReference type="Proteomes" id="UP001177140">
    <property type="component" value="Unassembled WGS sequence"/>
</dbReference>
<reference evidence="3" key="1">
    <citation type="submission" date="2022-03" db="EMBL/GenBank/DDBJ databases">
        <title>A functionally conserved STORR gene fusion in Papaver species that diverged 16.8 million years ago.</title>
        <authorList>
            <person name="Catania T."/>
        </authorList>
    </citation>
    <scope>NUCLEOTIDE SEQUENCE</scope>
    <source>
        <strain evidence="3">S-191538</strain>
    </source>
</reference>
<evidence type="ECO:0000259" key="2">
    <source>
        <dbReference type="SMART" id="SM01227"/>
    </source>
</evidence>
<dbReference type="InterPro" id="IPR012891">
    <property type="entry name" value="GCK_dom"/>
</dbReference>
<evidence type="ECO:0000313" key="3">
    <source>
        <dbReference type="EMBL" id="MCL7033869.1"/>
    </source>
</evidence>
<dbReference type="PANTHER" id="PTHR34357:SF2">
    <property type="entry name" value="F26F24.3-RELATED"/>
    <property type="match status" value="1"/>
</dbReference>
<evidence type="ECO:0000313" key="4">
    <source>
        <dbReference type="Proteomes" id="UP001177140"/>
    </source>
</evidence>
<dbReference type="PANTHER" id="PTHR34357">
    <property type="entry name" value="F7A19.14 PROTEIN-RELATED"/>
    <property type="match status" value="1"/>
</dbReference>
<proteinExistence type="predicted"/>
<sequence length="136" mass="15490">MATTSSSSAKAQTIKAEQNRKPSLSESIPSTSNNDAEKVEEGDEEEHKERGEYQSPLFKKGGGCRESYTAWDVCIREGEKNKENLTEKCSEVGSLLLKCMLDHAHVDYNEQIQMFKRQWYNRRPTNGAKAELEQEE</sequence>
<name>A0AA41SDR9_PAPNU</name>
<protein>
    <recommendedName>
        <fullName evidence="2">GCK domain-containing protein</fullName>
    </recommendedName>
</protein>
<dbReference type="EMBL" id="JAJJMA010139398">
    <property type="protein sequence ID" value="MCL7033869.1"/>
    <property type="molecule type" value="Genomic_DNA"/>
</dbReference>
<feature type="compositionally biased region" description="Low complexity" evidence="1">
    <location>
        <begin position="1"/>
        <end position="16"/>
    </location>
</feature>
<comment type="caution">
    <text evidence="3">The sequence shown here is derived from an EMBL/GenBank/DDBJ whole genome shotgun (WGS) entry which is preliminary data.</text>
</comment>
<gene>
    <name evidence="3" type="ORF">MKW94_014041</name>
</gene>
<keyword evidence="4" id="KW-1185">Reference proteome</keyword>
<feature type="compositionally biased region" description="Basic and acidic residues" evidence="1">
    <location>
        <begin position="35"/>
        <end position="52"/>
    </location>
</feature>
<dbReference type="AlphaFoldDB" id="A0AA41SDR9"/>
<feature type="compositionally biased region" description="Polar residues" evidence="1">
    <location>
        <begin position="21"/>
        <end position="34"/>
    </location>
</feature>
<accession>A0AA41SDR9</accession>
<feature type="domain" description="GCK" evidence="2">
    <location>
        <begin position="51"/>
        <end position="136"/>
    </location>
</feature>
<dbReference type="SMART" id="SM01227">
    <property type="entry name" value="GCK"/>
    <property type="match status" value="1"/>
</dbReference>
<dbReference type="Pfam" id="PF07802">
    <property type="entry name" value="GCK"/>
    <property type="match status" value="1"/>
</dbReference>
<organism evidence="3 4">
    <name type="scientific">Papaver nudicaule</name>
    <name type="common">Iceland poppy</name>
    <dbReference type="NCBI Taxonomy" id="74823"/>
    <lineage>
        <taxon>Eukaryota</taxon>
        <taxon>Viridiplantae</taxon>
        <taxon>Streptophyta</taxon>
        <taxon>Embryophyta</taxon>
        <taxon>Tracheophyta</taxon>
        <taxon>Spermatophyta</taxon>
        <taxon>Magnoliopsida</taxon>
        <taxon>Ranunculales</taxon>
        <taxon>Papaveraceae</taxon>
        <taxon>Papaveroideae</taxon>
        <taxon>Papaver</taxon>
    </lineage>
</organism>
<evidence type="ECO:0000256" key="1">
    <source>
        <dbReference type="SAM" id="MobiDB-lite"/>
    </source>
</evidence>
<feature type="region of interest" description="Disordered" evidence="1">
    <location>
        <begin position="1"/>
        <end position="57"/>
    </location>
</feature>